<name>A0A7X0Y4B1_9LIST</name>
<feature type="transmembrane region" description="Helical" evidence="8">
    <location>
        <begin position="49"/>
        <end position="71"/>
    </location>
</feature>
<dbReference type="InterPro" id="IPR004268">
    <property type="entry name" value="MurJ"/>
</dbReference>
<feature type="transmembrane region" description="Helical" evidence="8">
    <location>
        <begin position="180"/>
        <end position="202"/>
    </location>
</feature>
<dbReference type="GO" id="GO:0005886">
    <property type="term" value="C:plasma membrane"/>
    <property type="evidence" value="ECO:0007669"/>
    <property type="project" value="UniProtKB-SubCell"/>
</dbReference>
<evidence type="ECO:0000256" key="7">
    <source>
        <dbReference type="ARBA" id="ARBA00023136"/>
    </source>
</evidence>
<dbReference type="AlphaFoldDB" id="A0A7X0Y4B1"/>
<organism evidence="9 10">
    <name type="scientific">Listeria grandensis</name>
    <dbReference type="NCBI Taxonomy" id="1494963"/>
    <lineage>
        <taxon>Bacteria</taxon>
        <taxon>Bacillati</taxon>
        <taxon>Bacillota</taxon>
        <taxon>Bacilli</taxon>
        <taxon>Bacillales</taxon>
        <taxon>Listeriaceae</taxon>
        <taxon>Listeria</taxon>
    </lineage>
</organism>
<dbReference type="EMBL" id="JAARWN010000004">
    <property type="protein sequence ID" value="MBC1936152.1"/>
    <property type="molecule type" value="Genomic_DNA"/>
</dbReference>
<dbReference type="Proteomes" id="UP000535908">
    <property type="component" value="Unassembled WGS sequence"/>
</dbReference>
<feature type="transmembrane region" description="Helical" evidence="8">
    <location>
        <begin position="375"/>
        <end position="393"/>
    </location>
</feature>
<reference evidence="9 10" key="1">
    <citation type="submission" date="2020-03" db="EMBL/GenBank/DDBJ databases">
        <title>Soil Listeria distribution.</title>
        <authorList>
            <person name="Liao J."/>
            <person name="Wiedmann M."/>
        </authorList>
    </citation>
    <scope>NUCLEOTIDE SEQUENCE [LARGE SCALE GENOMIC DNA]</scope>
    <source>
        <strain evidence="9 10">FSL L7-0741</strain>
    </source>
</reference>
<dbReference type="InterPro" id="IPR051050">
    <property type="entry name" value="Lipid_II_flippase_MurJ/MviN"/>
</dbReference>
<evidence type="ECO:0000256" key="4">
    <source>
        <dbReference type="ARBA" id="ARBA00022960"/>
    </source>
</evidence>
<keyword evidence="7 8" id="KW-0472">Membrane</keyword>
<feature type="transmembrane region" description="Helical" evidence="8">
    <location>
        <begin position="300"/>
        <end position="330"/>
    </location>
</feature>
<comment type="caution">
    <text evidence="9">The sequence shown here is derived from an EMBL/GenBank/DDBJ whole genome shotgun (WGS) entry which is preliminary data.</text>
</comment>
<protein>
    <submittedName>
        <fullName evidence="9">Oligosaccharide flippase family protein</fullName>
    </submittedName>
</protein>
<evidence type="ECO:0000256" key="8">
    <source>
        <dbReference type="SAM" id="Phobius"/>
    </source>
</evidence>
<dbReference type="GO" id="GO:0008360">
    <property type="term" value="P:regulation of cell shape"/>
    <property type="evidence" value="ECO:0007669"/>
    <property type="project" value="UniProtKB-KW"/>
</dbReference>
<evidence type="ECO:0000256" key="2">
    <source>
        <dbReference type="ARBA" id="ARBA00022475"/>
    </source>
</evidence>
<feature type="transmembrane region" description="Helical" evidence="8">
    <location>
        <begin position="438"/>
        <end position="455"/>
    </location>
</feature>
<evidence type="ECO:0000256" key="3">
    <source>
        <dbReference type="ARBA" id="ARBA00022692"/>
    </source>
</evidence>
<keyword evidence="6 8" id="KW-1133">Transmembrane helix</keyword>
<gene>
    <name evidence="9" type="ORF">HCA69_07215</name>
</gene>
<keyword evidence="3 8" id="KW-0812">Transmembrane</keyword>
<evidence type="ECO:0000256" key="1">
    <source>
        <dbReference type="ARBA" id="ARBA00004651"/>
    </source>
</evidence>
<evidence type="ECO:0000313" key="9">
    <source>
        <dbReference type="EMBL" id="MBC1936152.1"/>
    </source>
</evidence>
<keyword evidence="2" id="KW-1003">Cell membrane</keyword>
<evidence type="ECO:0000313" key="10">
    <source>
        <dbReference type="Proteomes" id="UP000535908"/>
    </source>
</evidence>
<feature type="transmembrane region" description="Helical" evidence="8">
    <location>
        <begin position="259"/>
        <end position="279"/>
    </location>
</feature>
<keyword evidence="4" id="KW-0133">Cell shape</keyword>
<dbReference type="RefSeq" id="WP_185525904.1">
    <property type="nucleotide sequence ID" value="NZ_JAARWN010000004.1"/>
</dbReference>
<accession>A0A7X0Y4B1</accession>
<feature type="transmembrane region" description="Helical" evidence="8">
    <location>
        <begin position="155"/>
        <end position="174"/>
    </location>
</feature>
<dbReference type="GO" id="GO:0034204">
    <property type="term" value="P:lipid translocation"/>
    <property type="evidence" value="ECO:0007669"/>
    <property type="project" value="TreeGrafter"/>
</dbReference>
<dbReference type="Pfam" id="PF03023">
    <property type="entry name" value="MurJ"/>
    <property type="match status" value="1"/>
</dbReference>
<feature type="transmembrane region" description="Helical" evidence="8">
    <location>
        <begin position="342"/>
        <end position="363"/>
    </location>
</feature>
<comment type="subcellular location">
    <subcellularLocation>
        <location evidence="1">Cell membrane</location>
        <topology evidence="1">Multi-pass membrane protein</topology>
    </subcellularLocation>
</comment>
<dbReference type="GO" id="GO:0015648">
    <property type="term" value="F:lipid-linked peptidoglycan transporter activity"/>
    <property type="evidence" value="ECO:0007669"/>
    <property type="project" value="TreeGrafter"/>
</dbReference>
<dbReference type="PANTHER" id="PTHR47019:SF1">
    <property type="entry name" value="LIPID II FLIPPASE MURJ"/>
    <property type="match status" value="1"/>
</dbReference>
<feature type="transmembrane region" description="Helical" evidence="8">
    <location>
        <begin position="223"/>
        <end position="247"/>
    </location>
</feature>
<keyword evidence="5" id="KW-0573">Peptidoglycan synthesis</keyword>
<feature type="transmembrane region" description="Helical" evidence="8">
    <location>
        <begin position="123"/>
        <end position="143"/>
    </location>
</feature>
<evidence type="ECO:0000256" key="6">
    <source>
        <dbReference type="ARBA" id="ARBA00022989"/>
    </source>
</evidence>
<sequence length="501" mass="56625">MKRIKFYQTFSVIIILTMVVQVISLLRTTALATHFGISNEMDAFNFANTAMVCLINIMGPSVATVLIPFLAKMKNNHEHRNVLNSYITAVLGITYVVLLLYFLGGSIYFYGFGQGDGFNFQTLTFLLTFILGIAQYTRLISAIQTAFLQMDGKFVVVKLAALVSALLSYIYIIFTPDISIIEAAICIGLSYVVECALLIFSNRNEQYKYQAKFKWKHPEFRNLMKLTLPVTLSSVIYQVTVILPNILARFFGEGYISTMVYANQIISIMQTLIIINLISMLYPTLTRSFNKNIAEAKEKLIYFINGSNILVIPMISGMIMLGGIVIKLLFERGNFTHESTIIVWQFLIFLSLALPFVVVREFLFKAFYSMGDTKTPVKNSLIVIVIQIVFLVIGSFTIGVYAIMLSPLLAAIISVALGYRDLRKKIGLTLRSMVRQHMIIIMNSLIMCASIWGAMKLIHINNMLIDLLIYIGIGVIVYGLCVLLTQRKYIYYFLNNNKNNL</sequence>
<dbReference type="PANTHER" id="PTHR47019">
    <property type="entry name" value="LIPID II FLIPPASE MURJ"/>
    <property type="match status" value="1"/>
</dbReference>
<dbReference type="GO" id="GO:0009252">
    <property type="term" value="P:peptidoglycan biosynthetic process"/>
    <property type="evidence" value="ECO:0007669"/>
    <property type="project" value="UniProtKB-KW"/>
</dbReference>
<proteinExistence type="predicted"/>
<feature type="transmembrane region" description="Helical" evidence="8">
    <location>
        <begin position="467"/>
        <end position="485"/>
    </location>
</feature>
<feature type="transmembrane region" description="Helical" evidence="8">
    <location>
        <begin position="12"/>
        <end position="37"/>
    </location>
</feature>
<evidence type="ECO:0000256" key="5">
    <source>
        <dbReference type="ARBA" id="ARBA00022984"/>
    </source>
</evidence>
<feature type="transmembrane region" description="Helical" evidence="8">
    <location>
        <begin position="83"/>
        <end position="103"/>
    </location>
</feature>
<feature type="transmembrane region" description="Helical" evidence="8">
    <location>
        <begin position="399"/>
        <end position="417"/>
    </location>
</feature>